<protein>
    <submittedName>
        <fullName evidence="2">Uncharacterized protein</fullName>
    </submittedName>
</protein>
<dbReference type="EMBL" id="JALLPB020000256">
    <property type="protein sequence ID" value="KAL3811514.1"/>
    <property type="molecule type" value="Genomic_DNA"/>
</dbReference>
<keyword evidence="3" id="KW-1185">Reference proteome</keyword>
<keyword evidence="1" id="KW-0812">Transmembrane</keyword>
<feature type="transmembrane region" description="Helical" evidence="1">
    <location>
        <begin position="228"/>
        <end position="253"/>
    </location>
</feature>
<sequence length="360" mass="39901">HCAREIGAASIPDQVNSMLLISPLGAHSGVRLVSHASRLMFAVDSRAFQTLSGLIITPPTRGPDEYNDSNGKVVIASPSSSSSAVRRWRVARSTQNAATSYMSRAVANSSIPPSSSSSSSSSSPLYHTSCAMWSIVGRPARRTISSGASGKNVERFRDGKPTLEYARTLPKTFASMTNEQVLHFAELSIPEACRECVVRDIMSVDQVEYDEAMKVFEQIQKTNREGMLLAAIPFYTGFGAAMFSCYASIPLVFDRPLVEWFNECYVKADMPPEQDLETFLEVGSAAWGWMEPVLGTVSFGLLCLQFARAQLQNLGIRPYFSWQQERRAARLVRLYPQYDAQFLANYSKSDHLARPHKLED</sequence>
<feature type="non-terminal residue" evidence="2">
    <location>
        <position position="1"/>
    </location>
</feature>
<evidence type="ECO:0000313" key="3">
    <source>
        <dbReference type="Proteomes" id="UP001530377"/>
    </source>
</evidence>
<evidence type="ECO:0000256" key="1">
    <source>
        <dbReference type="SAM" id="Phobius"/>
    </source>
</evidence>
<comment type="caution">
    <text evidence="2">The sequence shown here is derived from an EMBL/GenBank/DDBJ whole genome shotgun (WGS) entry which is preliminary data.</text>
</comment>
<name>A0ABD3RFG3_9STRA</name>
<dbReference type="Proteomes" id="UP001530377">
    <property type="component" value="Unassembled WGS sequence"/>
</dbReference>
<dbReference type="AlphaFoldDB" id="A0ABD3RFG3"/>
<organism evidence="2 3">
    <name type="scientific">Cyclostephanos tholiformis</name>
    <dbReference type="NCBI Taxonomy" id="382380"/>
    <lineage>
        <taxon>Eukaryota</taxon>
        <taxon>Sar</taxon>
        <taxon>Stramenopiles</taxon>
        <taxon>Ochrophyta</taxon>
        <taxon>Bacillariophyta</taxon>
        <taxon>Coscinodiscophyceae</taxon>
        <taxon>Thalassiosirophycidae</taxon>
        <taxon>Stephanodiscales</taxon>
        <taxon>Stephanodiscaceae</taxon>
        <taxon>Cyclostephanos</taxon>
    </lineage>
</organism>
<accession>A0ABD3RFG3</accession>
<keyword evidence="1" id="KW-1133">Transmembrane helix</keyword>
<keyword evidence="1" id="KW-0472">Membrane</keyword>
<feature type="transmembrane region" description="Helical" evidence="1">
    <location>
        <begin position="286"/>
        <end position="307"/>
    </location>
</feature>
<gene>
    <name evidence="2" type="ORF">ACHAXA_000418</name>
</gene>
<reference evidence="2 3" key="1">
    <citation type="submission" date="2024-10" db="EMBL/GenBank/DDBJ databases">
        <title>Updated reference genomes for cyclostephanoid diatoms.</title>
        <authorList>
            <person name="Roberts W.R."/>
            <person name="Alverson A.J."/>
        </authorList>
    </citation>
    <scope>NUCLEOTIDE SEQUENCE [LARGE SCALE GENOMIC DNA]</scope>
    <source>
        <strain evidence="2 3">AJA228-03</strain>
    </source>
</reference>
<proteinExistence type="predicted"/>
<evidence type="ECO:0000313" key="2">
    <source>
        <dbReference type="EMBL" id="KAL3811514.1"/>
    </source>
</evidence>